<name>A0ABV0RVA9_9TELE</name>
<protein>
    <submittedName>
        <fullName evidence="1">Signal-induced proliferation-associated 1-like protein 1</fullName>
    </submittedName>
</protein>
<keyword evidence="2" id="KW-1185">Reference proteome</keyword>
<accession>A0ABV0RVA9</accession>
<dbReference type="EMBL" id="JAHRIN010059540">
    <property type="protein sequence ID" value="MEQ2212220.1"/>
    <property type="molecule type" value="Genomic_DNA"/>
</dbReference>
<dbReference type="Proteomes" id="UP001434883">
    <property type="component" value="Unassembled WGS sequence"/>
</dbReference>
<comment type="caution">
    <text evidence="1">The sequence shown here is derived from an EMBL/GenBank/DDBJ whole genome shotgun (WGS) entry which is preliminary data.</text>
</comment>
<evidence type="ECO:0000313" key="1">
    <source>
        <dbReference type="EMBL" id="MEQ2212220.1"/>
    </source>
</evidence>
<evidence type="ECO:0000313" key="2">
    <source>
        <dbReference type="Proteomes" id="UP001434883"/>
    </source>
</evidence>
<organism evidence="1 2">
    <name type="scientific">Xenoophorus captivus</name>
    <dbReference type="NCBI Taxonomy" id="1517983"/>
    <lineage>
        <taxon>Eukaryota</taxon>
        <taxon>Metazoa</taxon>
        <taxon>Chordata</taxon>
        <taxon>Craniata</taxon>
        <taxon>Vertebrata</taxon>
        <taxon>Euteleostomi</taxon>
        <taxon>Actinopterygii</taxon>
        <taxon>Neopterygii</taxon>
        <taxon>Teleostei</taxon>
        <taxon>Neoteleostei</taxon>
        <taxon>Acanthomorphata</taxon>
        <taxon>Ovalentaria</taxon>
        <taxon>Atherinomorphae</taxon>
        <taxon>Cyprinodontiformes</taxon>
        <taxon>Goodeidae</taxon>
        <taxon>Xenoophorus</taxon>
    </lineage>
</organism>
<reference evidence="1 2" key="1">
    <citation type="submission" date="2021-06" db="EMBL/GenBank/DDBJ databases">
        <authorList>
            <person name="Palmer J.M."/>
        </authorList>
    </citation>
    <scope>NUCLEOTIDE SEQUENCE [LARGE SCALE GENOMIC DNA]</scope>
    <source>
        <strain evidence="1 2">XC_2019</strain>
        <tissue evidence="1">Muscle</tissue>
    </source>
</reference>
<gene>
    <name evidence="1" type="primary">SIPA1L1_3</name>
    <name evidence="1" type="ORF">XENOCAPTIV_027637</name>
</gene>
<proteinExistence type="predicted"/>
<feature type="non-terminal residue" evidence="1">
    <location>
        <position position="1"/>
    </location>
</feature>
<sequence>LGEDAPGGPEEENCCGLSFRPFILAQEREEKLRLQSQIKRLWEDNQRLQEESQTSAAKLKKFTEWVFNTIDMN</sequence>